<gene>
    <name evidence="1" type="ORF">D3H65_02430</name>
</gene>
<accession>A0A3B7MEZ9</accession>
<sequence length="761" mass="86961">MKRIITCCVLAMIAYGAAYSQQRISKKQVEQFQKNLEKTPLLSEEDADFKGSNNATRWAGESAVILCQKTSFNFDKKGISAGKRIGRNIYGLLLAPLTFGSSIYWANASNETKILIEETERRKILLNDKFAIDQYSVLYFRLSTEGDAFAARVVKKNGTIEPVDIAEAISVEDIKQVPGVFRSYTDERFSSSYRPAYFKIAVPGLEEGDAIEYEFKNFNNQQYAFNPDYREFDPVYYLCNRELPVAKQVIEVVTEDDKYFIGYKSLKGAPEFVQSTNKDNKVFRWEDNNREKMTDTRYVNEFMELPSIKFQVVYARNKSKNLVWFKDEAEMKKGMTTEELGEKAKTFWLNPEKLRSTGNYAVGSSDPAYTANEIFKKLKKKGIKDASPDEYVQKAYYMIRAQTMVGNWSDFAFAKVFSRLLELNKIEHEIVVSASNNRSSLNTVAFTQEIAWLIKYKGKYYSNPGEHGNPQELQAWLVGNNAVRFPYNNVQTKAVSEMLPLTDTLDNAVLTLVTAQLDEAKVNMSVDKTVEAKGLVKDDVIDEALALTPYMENDFRNVDGLGMWEGLNASQEEKATETFNKQKKEWKEQKPIMMKELAENEYGYHVEKYDNFRLLQDGRSNKKRNLKYGEAFLLADMTAAAGNDLVVAVPGLMGLQPKIRKEERTRLMPIDVRYPRALNWKIMFTIPAGYEVQGLDKLQKKVENACGSFTSTAFVEGNVLHVYAKKIYAGRRFDIAQWAQILEILDAAYEVSQAKVILKKK</sequence>
<evidence type="ECO:0008006" key="3">
    <source>
        <dbReference type="Google" id="ProtNLM"/>
    </source>
</evidence>
<dbReference type="KEGG" id="pseg:D3H65_02430"/>
<protein>
    <recommendedName>
        <fullName evidence="3">DUF3857 domain-containing protein</fullName>
    </recommendedName>
</protein>
<evidence type="ECO:0000313" key="2">
    <source>
        <dbReference type="Proteomes" id="UP000263900"/>
    </source>
</evidence>
<dbReference type="Gene3D" id="2.60.40.3140">
    <property type="match status" value="1"/>
</dbReference>
<dbReference type="EMBL" id="CP032157">
    <property type="protein sequence ID" value="AXY72892.1"/>
    <property type="molecule type" value="Genomic_DNA"/>
</dbReference>
<dbReference type="Proteomes" id="UP000263900">
    <property type="component" value="Chromosome"/>
</dbReference>
<dbReference type="AlphaFoldDB" id="A0A3B7MEZ9"/>
<reference evidence="1 2" key="1">
    <citation type="submission" date="2018-09" db="EMBL/GenBank/DDBJ databases">
        <title>Genome sequencing of strain 6GH32-13.</title>
        <authorList>
            <person name="Weon H.-Y."/>
            <person name="Heo J."/>
            <person name="Kwon S.-W."/>
        </authorList>
    </citation>
    <scope>NUCLEOTIDE SEQUENCE [LARGE SCALE GENOMIC DNA]</scope>
    <source>
        <strain evidence="1 2">5GH32-13</strain>
    </source>
</reference>
<dbReference type="OrthoDB" id="1153981at2"/>
<evidence type="ECO:0000313" key="1">
    <source>
        <dbReference type="EMBL" id="AXY72892.1"/>
    </source>
</evidence>
<dbReference type="RefSeq" id="WP_119048730.1">
    <property type="nucleotide sequence ID" value="NZ_CP032157.1"/>
</dbReference>
<keyword evidence="2" id="KW-1185">Reference proteome</keyword>
<dbReference type="Gene3D" id="2.60.120.1130">
    <property type="match status" value="1"/>
</dbReference>
<proteinExistence type="predicted"/>
<organism evidence="1 2">
    <name type="scientific">Paraflavitalea soli</name>
    <dbReference type="NCBI Taxonomy" id="2315862"/>
    <lineage>
        <taxon>Bacteria</taxon>
        <taxon>Pseudomonadati</taxon>
        <taxon>Bacteroidota</taxon>
        <taxon>Chitinophagia</taxon>
        <taxon>Chitinophagales</taxon>
        <taxon>Chitinophagaceae</taxon>
        <taxon>Paraflavitalea</taxon>
    </lineage>
</organism>
<name>A0A3B7MEZ9_9BACT</name>